<protein>
    <recommendedName>
        <fullName evidence="2">glycerol kinase</fullName>
        <ecNumber evidence="2">2.7.1.30</ecNumber>
    </recommendedName>
</protein>
<dbReference type="GO" id="GO:0006506">
    <property type="term" value="P:GPI anchor biosynthetic process"/>
    <property type="evidence" value="ECO:0007669"/>
    <property type="project" value="UniProtKB-UniPathway"/>
</dbReference>
<dbReference type="STRING" id="3068.D8TY54"/>
<dbReference type="InterPro" id="IPR018483">
    <property type="entry name" value="Carb_kinase_FGGY_CS"/>
</dbReference>
<evidence type="ECO:0000256" key="3">
    <source>
        <dbReference type="ARBA" id="ARBA00022679"/>
    </source>
</evidence>
<proteinExistence type="predicted"/>
<evidence type="ECO:0000256" key="5">
    <source>
        <dbReference type="ARBA" id="ARBA00022777"/>
    </source>
</evidence>
<dbReference type="InterPro" id="IPR006000">
    <property type="entry name" value="Xylulokinase"/>
</dbReference>
<dbReference type="PANTHER" id="PTHR43095:SF5">
    <property type="entry name" value="XYLULOSE KINASE"/>
    <property type="match status" value="1"/>
</dbReference>
<dbReference type="EMBL" id="GL378344">
    <property type="protein sequence ID" value="EFJ47490.1"/>
    <property type="molecule type" value="Genomic_DNA"/>
</dbReference>
<dbReference type="SUPFAM" id="SSF53067">
    <property type="entry name" value="Actin-like ATPase domain"/>
    <property type="match status" value="2"/>
</dbReference>
<gene>
    <name evidence="11" type="ORF">VOLCADRAFT_91860</name>
</gene>
<feature type="compositionally biased region" description="Low complexity" evidence="8">
    <location>
        <begin position="359"/>
        <end position="373"/>
    </location>
</feature>
<dbReference type="GO" id="GO:0004376">
    <property type="term" value="F:GPI mannosyltransferase activity"/>
    <property type="evidence" value="ECO:0007669"/>
    <property type="project" value="InterPro"/>
</dbReference>
<name>D8TY54_VOLCA</name>
<keyword evidence="12" id="KW-1185">Reference proteome</keyword>
<dbReference type="eggNOG" id="KOG2531">
    <property type="taxonomic scope" value="Eukaryota"/>
</dbReference>
<organism evidence="12">
    <name type="scientific">Volvox carteri f. nagariensis</name>
    <dbReference type="NCBI Taxonomy" id="3068"/>
    <lineage>
        <taxon>Eukaryota</taxon>
        <taxon>Viridiplantae</taxon>
        <taxon>Chlorophyta</taxon>
        <taxon>core chlorophytes</taxon>
        <taxon>Chlorophyceae</taxon>
        <taxon>CS clade</taxon>
        <taxon>Chlamydomonadales</taxon>
        <taxon>Volvocaceae</taxon>
        <taxon>Volvox</taxon>
    </lineage>
</organism>
<feature type="region of interest" description="Disordered" evidence="8">
    <location>
        <begin position="310"/>
        <end position="447"/>
    </location>
</feature>
<dbReference type="InterPro" id="IPR007315">
    <property type="entry name" value="PIG-V/Gpi18"/>
</dbReference>
<dbReference type="GO" id="GO:0000009">
    <property type="term" value="F:alpha-1,6-mannosyltransferase activity"/>
    <property type="evidence" value="ECO:0007669"/>
    <property type="project" value="InterPro"/>
</dbReference>
<evidence type="ECO:0000259" key="10">
    <source>
        <dbReference type="Pfam" id="PF02782"/>
    </source>
</evidence>
<dbReference type="UniPathway" id="UPA00196"/>
<dbReference type="InterPro" id="IPR018484">
    <property type="entry name" value="FGGY_N"/>
</dbReference>
<dbReference type="EC" id="2.7.1.30" evidence="2"/>
<keyword evidence="7" id="KW-0119">Carbohydrate metabolism</keyword>
<dbReference type="Proteomes" id="UP000001058">
    <property type="component" value="Unassembled WGS sequence"/>
</dbReference>
<evidence type="ECO:0000256" key="1">
    <source>
        <dbReference type="ARBA" id="ARBA00005190"/>
    </source>
</evidence>
<dbReference type="UniPathway" id="UPA00618">
    <property type="reaction ID" value="UER00672"/>
</dbReference>
<evidence type="ECO:0000256" key="6">
    <source>
        <dbReference type="ARBA" id="ARBA00022840"/>
    </source>
</evidence>
<dbReference type="InterPro" id="IPR043129">
    <property type="entry name" value="ATPase_NBD"/>
</dbReference>
<comment type="pathway">
    <text evidence="1">Polyol metabolism; glycerol degradation via glycerol kinase pathway; sn-glycerol 3-phosphate from glycerol: step 1/1.</text>
</comment>
<evidence type="ECO:0000256" key="4">
    <source>
        <dbReference type="ARBA" id="ARBA00022741"/>
    </source>
</evidence>
<dbReference type="InParanoid" id="D8TY54"/>
<dbReference type="Pfam" id="PF02782">
    <property type="entry name" value="FGGY_C"/>
    <property type="match status" value="1"/>
</dbReference>
<dbReference type="GO" id="GO:0005524">
    <property type="term" value="F:ATP binding"/>
    <property type="evidence" value="ECO:0007669"/>
    <property type="project" value="UniProtKB-KW"/>
</dbReference>
<dbReference type="GO" id="GO:0004370">
    <property type="term" value="F:glycerol kinase activity"/>
    <property type="evidence" value="ECO:0007669"/>
    <property type="project" value="UniProtKB-EC"/>
</dbReference>
<evidence type="ECO:0000313" key="11">
    <source>
        <dbReference type="EMBL" id="EFJ47490.1"/>
    </source>
</evidence>
<dbReference type="GO" id="GO:0019563">
    <property type="term" value="P:glycerol catabolic process"/>
    <property type="evidence" value="ECO:0007669"/>
    <property type="project" value="UniProtKB-UniPathway"/>
</dbReference>
<sequence length="874" mass="92522">MLLADEKRLALLAVCVRSGVVLLTTALDIALPDYDTSKFITPEISKYLKLTKVSCLSAWPCGVGMRDMAARGMCDPLHSSRTAGQLPRTPSAPLQGWLVWDSVFFADIAARGYAFEQYYAFFPLLPGLVSLVAPTRLFAVVALAINAAASVLATGPPGPGGGGCGSVLRTAVQWGYQRRLPGALLLPEGSRGLALKQAYSTFCLRNTSTSTSTSPPTGDMDRMRQLHREWTIDNRWPRPWCSAQVPYVYGFVQSEYWNVGFLRYWTWQQPPQLPNFLLAAPVVLLSVSGLAVYCTANCRHVMLRLGLTPLEPAEPPPRGAHPGYDDDDGDDGDDGEAAAAAEEEDDISDGKGGDEEVGVDGAAAACGPLSAAGFEPQKGKAAEAEPGGQPRFQAPGPDSSTGLRQRRRQRQEDSAGCSQDDAAADDGAAVSSALDDGPRTHGSHDWSPAAVRAEGPLVASLLAAPSGLGRREGAVKEVIAQALAGIDASRVVGISVSGQQHGLVVLGDDGEVLRPAKLWCDTESAAEAKELSERLGWTLVPSFTITKLLWLKRHEPAVFEAVRCVLLPHDYINYWMTGRRVMECGDASGTGVLDVAARRWDEEAMEVVDPRVRNMFPPLVASPEEAIGGLLPEVASELGLAPGVVVAPGSGDNAMSALGAGAAGDGATVMSLGTSGTIFSKSPRPLLDRTGVICSFCDTTGSYLPLLCTLNCTRVLEEVCGAFGMDHATLTDLAGKEPPGCCGVTWLPYMIGERTPCWPHSSGALLGLRPGCLRPGLVYRAAVEGATLSLLSGFRRMVAAGLRPSRRLRLVGGGARNPLWRQMVADVFQMEVLLPSEPDSAALGAALQAAAVVTGESVASYVSKYPPPLHNESL</sequence>
<dbReference type="PANTHER" id="PTHR43095">
    <property type="entry name" value="SUGAR KINASE"/>
    <property type="match status" value="1"/>
</dbReference>
<keyword evidence="4" id="KW-0547">Nucleotide-binding</keyword>
<dbReference type="RefSeq" id="XP_002951314.1">
    <property type="nucleotide sequence ID" value="XM_002951268.1"/>
</dbReference>
<feature type="compositionally biased region" description="Low complexity" evidence="8">
    <location>
        <begin position="414"/>
        <end position="435"/>
    </location>
</feature>
<evidence type="ECO:0000256" key="2">
    <source>
        <dbReference type="ARBA" id="ARBA00012099"/>
    </source>
</evidence>
<dbReference type="OrthoDB" id="1728974at2759"/>
<dbReference type="PROSITE" id="PS00933">
    <property type="entry name" value="FGGY_KINASES_1"/>
    <property type="match status" value="1"/>
</dbReference>
<evidence type="ECO:0000313" key="12">
    <source>
        <dbReference type="Proteomes" id="UP000001058"/>
    </source>
</evidence>
<dbReference type="KEGG" id="vcn:VOLCADRAFT_91860"/>
<dbReference type="eggNOG" id="KOG2647">
    <property type="taxonomic scope" value="Eukaryota"/>
</dbReference>
<keyword evidence="6" id="KW-0067">ATP-binding</keyword>
<keyword evidence="3" id="KW-0808">Transferase</keyword>
<dbReference type="CDD" id="cd07809">
    <property type="entry name" value="ASKHA_NBD_FGGY_BaXK-like"/>
    <property type="match status" value="1"/>
</dbReference>
<dbReference type="GO" id="GO:0016020">
    <property type="term" value="C:membrane"/>
    <property type="evidence" value="ECO:0007669"/>
    <property type="project" value="GOC"/>
</dbReference>
<feature type="compositionally biased region" description="Acidic residues" evidence="8">
    <location>
        <begin position="325"/>
        <end position="347"/>
    </location>
</feature>
<dbReference type="InterPro" id="IPR018485">
    <property type="entry name" value="FGGY_C"/>
</dbReference>
<dbReference type="Pfam" id="PF00370">
    <property type="entry name" value="FGGY_N"/>
    <property type="match status" value="1"/>
</dbReference>
<feature type="domain" description="Carbohydrate kinase FGGY N-terminal" evidence="9">
    <location>
        <begin position="474"/>
        <end position="659"/>
    </location>
</feature>
<evidence type="ECO:0000256" key="8">
    <source>
        <dbReference type="SAM" id="MobiDB-lite"/>
    </source>
</evidence>
<dbReference type="Pfam" id="PF04188">
    <property type="entry name" value="Mannosyl_trans2"/>
    <property type="match status" value="2"/>
</dbReference>
<keyword evidence="5" id="KW-0418">Kinase</keyword>
<dbReference type="GO" id="GO:0005997">
    <property type="term" value="P:xylulose metabolic process"/>
    <property type="evidence" value="ECO:0007669"/>
    <property type="project" value="InterPro"/>
</dbReference>
<evidence type="ECO:0000259" key="9">
    <source>
        <dbReference type="Pfam" id="PF00370"/>
    </source>
</evidence>
<dbReference type="NCBIfam" id="TIGR01312">
    <property type="entry name" value="XylB"/>
    <property type="match status" value="1"/>
</dbReference>
<dbReference type="GeneID" id="9617086"/>
<feature type="domain" description="Carbohydrate kinase FGGY C-terminal" evidence="10">
    <location>
        <begin position="669"/>
        <end position="851"/>
    </location>
</feature>
<evidence type="ECO:0000256" key="7">
    <source>
        <dbReference type="ARBA" id="ARBA00023277"/>
    </source>
</evidence>
<dbReference type="Gene3D" id="3.30.420.40">
    <property type="match status" value="2"/>
</dbReference>
<accession>D8TY54</accession>
<dbReference type="GO" id="GO:0004856">
    <property type="term" value="F:D-xylulokinase activity"/>
    <property type="evidence" value="ECO:0007669"/>
    <property type="project" value="InterPro"/>
</dbReference>
<dbReference type="InterPro" id="IPR050406">
    <property type="entry name" value="FGGY_Carb_Kinase"/>
</dbReference>
<reference evidence="11 12" key="1">
    <citation type="journal article" date="2010" name="Science">
        <title>Genomic analysis of organismal complexity in the multicellular green alga Volvox carteri.</title>
        <authorList>
            <person name="Prochnik S.E."/>
            <person name="Umen J."/>
            <person name="Nedelcu A.M."/>
            <person name="Hallmann A."/>
            <person name="Miller S.M."/>
            <person name="Nishii I."/>
            <person name="Ferris P."/>
            <person name="Kuo A."/>
            <person name="Mitros T."/>
            <person name="Fritz-Laylin L.K."/>
            <person name="Hellsten U."/>
            <person name="Chapman J."/>
            <person name="Simakov O."/>
            <person name="Rensing S.A."/>
            <person name="Terry A."/>
            <person name="Pangilinan J."/>
            <person name="Kapitonov V."/>
            <person name="Jurka J."/>
            <person name="Salamov A."/>
            <person name="Shapiro H."/>
            <person name="Schmutz J."/>
            <person name="Grimwood J."/>
            <person name="Lindquist E."/>
            <person name="Lucas S."/>
            <person name="Grigoriev I.V."/>
            <person name="Schmitt R."/>
            <person name="Kirk D."/>
            <person name="Rokhsar D.S."/>
        </authorList>
    </citation>
    <scope>NUCLEOTIDE SEQUENCE [LARGE SCALE GENOMIC DNA]</scope>
    <source>
        <strain evidence="12">f. Nagariensis / Eve</strain>
    </source>
</reference>
<dbReference type="AlphaFoldDB" id="D8TY54"/>